<dbReference type="AlphaFoldDB" id="A0A915KMT2"/>
<dbReference type="OMA" id="GNPRNSH"/>
<dbReference type="InterPro" id="IPR051342">
    <property type="entry name" value="PDZ_scaffold"/>
</dbReference>
<accession>A0A915KMT2</accession>
<dbReference type="InterPro" id="IPR001478">
    <property type="entry name" value="PDZ"/>
</dbReference>
<proteinExistence type="predicted"/>
<evidence type="ECO:0000259" key="1">
    <source>
        <dbReference type="PROSITE" id="PS50106"/>
    </source>
</evidence>
<protein>
    <submittedName>
        <fullName evidence="3">PDZ domain-containing protein</fullName>
    </submittedName>
</protein>
<keyword evidence="2" id="KW-1185">Reference proteome</keyword>
<dbReference type="PROSITE" id="PS50106">
    <property type="entry name" value="PDZ"/>
    <property type="match status" value="1"/>
</dbReference>
<evidence type="ECO:0000313" key="3">
    <source>
        <dbReference type="WBParaSite" id="nRc.2.0.1.t40091-RA"/>
    </source>
</evidence>
<dbReference type="PANTHER" id="PTHR19964:SF97">
    <property type="entry name" value="PDZ DOMAIN-CONTAINING PROTEIN"/>
    <property type="match status" value="1"/>
</dbReference>
<dbReference type="Proteomes" id="UP000887565">
    <property type="component" value="Unplaced"/>
</dbReference>
<evidence type="ECO:0000313" key="2">
    <source>
        <dbReference type="Proteomes" id="UP000887565"/>
    </source>
</evidence>
<dbReference type="PANTHER" id="PTHR19964">
    <property type="entry name" value="MULTIPLE PDZ DOMAIN PROTEIN"/>
    <property type="match status" value="1"/>
</dbReference>
<feature type="domain" description="PDZ" evidence="1">
    <location>
        <begin position="41"/>
        <end position="114"/>
    </location>
</feature>
<organism evidence="2 3">
    <name type="scientific">Romanomermis culicivorax</name>
    <name type="common">Nematode worm</name>
    <dbReference type="NCBI Taxonomy" id="13658"/>
    <lineage>
        <taxon>Eukaryota</taxon>
        <taxon>Metazoa</taxon>
        <taxon>Ecdysozoa</taxon>
        <taxon>Nematoda</taxon>
        <taxon>Enoplea</taxon>
        <taxon>Dorylaimia</taxon>
        <taxon>Mermithida</taxon>
        <taxon>Mermithoidea</taxon>
        <taxon>Mermithidae</taxon>
        <taxon>Romanomermis</taxon>
    </lineage>
</organism>
<dbReference type="SMART" id="SM00228">
    <property type="entry name" value="PDZ"/>
    <property type="match status" value="1"/>
</dbReference>
<name>A0A915KMT2_ROMCU</name>
<dbReference type="InterPro" id="IPR036034">
    <property type="entry name" value="PDZ_sf"/>
</dbReference>
<dbReference type="WBParaSite" id="nRc.2.0.1.t40091-RA">
    <property type="protein sequence ID" value="nRc.2.0.1.t40091-RA"/>
    <property type="gene ID" value="nRc.2.0.1.g40091"/>
</dbReference>
<dbReference type="SUPFAM" id="SSF50156">
    <property type="entry name" value="PDZ domain-like"/>
    <property type="match status" value="1"/>
</dbReference>
<dbReference type="Gene3D" id="2.30.42.10">
    <property type="match status" value="1"/>
</dbReference>
<sequence length="125" mass="13646">MSNEDHKILTVLLHPNFSKQRLPAHCSSCNDLRQKPGSSSAASIDRRKRSLGFSIVGGADSPRGQMGIFIRTIFPDGLAAQSGLLRAGDEILMVNNQPLRGLTNSEVLKLFKKAKHHDITLAQLS</sequence>
<dbReference type="Pfam" id="PF00595">
    <property type="entry name" value="PDZ"/>
    <property type="match status" value="1"/>
</dbReference>
<reference evidence="3" key="1">
    <citation type="submission" date="2022-11" db="UniProtKB">
        <authorList>
            <consortium name="WormBaseParasite"/>
        </authorList>
    </citation>
    <scope>IDENTIFICATION</scope>
</reference>